<dbReference type="RefSeq" id="XP_040761570.1">
    <property type="nucleotide sequence ID" value="XM_040909524.1"/>
</dbReference>
<name>A0A165CZM4_9APHY</name>
<dbReference type="GeneID" id="63826553"/>
<dbReference type="Proteomes" id="UP000076871">
    <property type="component" value="Unassembled WGS sequence"/>
</dbReference>
<feature type="transmembrane region" description="Helical" evidence="1">
    <location>
        <begin position="47"/>
        <end position="70"/>
    </location>
</feature>
<keyword evidence="3" id="KW-1185">Reference proteome</keyword>
<evidence type="ECO:0000313" key="3">
    <source>
        <dbReference type="Proteomes" id="UP000076871"/>
    </source>
</evidence>
<evidence type="ECO:0000313" key="2">
    <source>
        <dbReference type="EMBL" id="KZT03830.1"/>
    </source>
</evidence>
<keyword evidence="1" id="KW-1133">Transmembrane helix</keyword>
<gene>
    <name evidence="2" type="ORF">LAESUDRAFT_728851</name>
</gene>
<dbReference type="InParanoid" id="A0A165CZM4"/>
<evidence type="ECO:0000256" key="1">
    <source>
        <dbReference type="SAM" id="Phobius"/>
    </source>
</evidence>
<accession>A0A165CZM4</accession>
<sequence>MGAHHRRAQSRMQDPVPVHLKPHRLRLYRGMRSPAPLYKALLFSRRVLFGIILCSSLGIVLFVFELQILADPPDLTQSLDER</sequence>
<dbReference type="AlphaFoldDB" id="A0A165CZM4"/>
<proteinExistence type="predicted"/>
<keyword evidence="1" id="KW-0472">Membrane</keyword>
<keyword evidence="1" id="KW-0812">Transmembrane</keyword>
<organism evidence="2 3">
    <name type="scientific">Laetiporus sulphureus 93-53</name>
    <dbReference type="NCBI Taxonomy" id="1314785"/>
    <lineage>
        <taxon>Eukaryota</taxon>
        <taxon>Fungi</taxon>
        <taxon>Dikarya</taxon>
        <taxon>Basidiomycota</taxon>
        <taxon>Agaricomycotina</taxon>
        <taxon>Agaricomycetes</taxon>
        <taxon>Polyporales</taxon>
        <taxon>Laetiporus</taxon>
    </lineage>
</organism>
<protein>
    <submittedName>
        <fullName evidence="2">Uncharacterized protein</fullName>
    </submittedName>
</protein>
<dbReference type="EMBL" id="KV427641">
    <property type="protein sequence ID" value="KZT03830.1"/>
    <property type="molecule type" value="Genomic_DNA"/>
</dbReference>
<reference evidence="2 3" key="1">
    <citation type="journal article" date="2016" name="Mol. Biol. Evol.">
        <title>Comparative Genomics of Early-Diverging Mushroom-Forming Fungi Provides Insights into the Origins of Lignocellulose Decay Capabilities.</title>
        <authorList>
            <person name="Nagy L.G."/>
            <person name="Riley R."/>
            <person name="Tritt A."/>
            <person name="Adam C."/>
            <person name="Daum C."/>
            <person name="Floudas D."/>
            <person name="Sun H."/>
            <person name="Yadav J.S."/>
            <person name="Pangilinan J."/>
            <person name="Larsson K.H."/>
            <person name="Matsuura K."/>
            <person name="Barry K."/>
            <person name="Labutti K."/>
            <person name="Kuo R."/>
            <person name="Ohm R.A."/>
            <person name="Bhattacharya S.S."/>
            <person name="Shirouzu T."/>
            <person name="Yoshinaga Y."/>
            <person name="Martin F.M."/>
            <person name="Grigoriev I.V."/>
            <person name="Hibbett D.S."/>
        </authorList>
    </citation>
    <scope>NUCLEOTIDE SEQUENCE [LARGE SCALE GENOMIC DNA]</scope>
    <source>
        <strain evidence="2 3">93-53</strain>
    </source>
</reference>